<protein>
    <recommendedName>
        <fullName evidence="3">Phage protein</fullName>
    </recommendedName>
</protein>
<accession>A0ABY4EFV3</accession>
<name>A0ABY4EFV3_9BACI</name>
<reference evidence="1 2" key="1">
    <citation type="submission" date="2022-04" db="EMBL/GenBank/DDBJ databases">
        <title>Halobacillus sp. isolated from saltern.</title>
        <authorList>
            <person name="Won M."/>
            <person name="Lee C.-M."/>
            <person name="Woen H.-Y."/>
            <person name="Kwon S.-W."/>
        </authorList>
    </citation>
    <scope>NUCLEOTIDE SEQUENCE [LARGE SCALE GENOMIC DNA]</scope>
    <source>
        <strain evidence="1 2">SSBR10-3</strain>
    </source>
</reference>
<dbReference type="Proteomes" id="UP000831787">
    <property type="component" value="Chromosome"/>
</dbReference>
<dbReference type="RefSeq" id="WP_244708715.1">
    <property type="nucleotide sequence ID" value="NZ_CP095073.1"/>
</dbReference>
<gene>
    <name evidence="1" type="ORF">MUN89_15705</name>
</gene>
<evidence type="ECO:0008006" key="3">
    <source>
        <dbReference type="Google" id="ProtNLM"/>
    </source>
</evidence>
<proteinExistence type="predicted"/>
<evidence type="ECO:0000313" key="1">
    <source>
        <dbReference type="EMBL" id="UOQ43356.1"/>
    </source>
</evidence>
<sequence length="142" mass="16173">MPLFEGNNVTEIVTADDIKKLTGISTNDFRFPNEDDQEKALDDLLNRWIKQIASHIRTRLGHPVFPEDEEYEAMQDIVTRTVAKLVATAQQQRSSPIIQINDFAVSVINTAEVTKDINKELKPFQERRVSVFSSLDDFHADA</sequence>
<dbReference type="EMBL" id="CP095073">
    <property type="protein sequence ID" value="UOQ43356.1"/>
    <property type="molecule type" value="Genomic_DNA"/>
</dbReference>
<evidence type="ECO:0000313" key="2">
    <source>
        <dbReference type="Proteomes" id="UP000831787"/>
    </source>
</evidence>
<organism evidence="1 2">
    <name type="scientific">Halobacillus salinarum</name>
    <dbReference type="NCBI Taxonomy" id="2932257"/>
    <lineage>
        <taxon>Bacteria</taxon>
        <taxon>Bacillati</taxon>
        <taxon>Bacillota</taxon>
        <taxon>Bacilli</taxon>
        <taxon>Bacillales</taxon>
        <taxon>Bacillaceae</taxon>
        <taxon>Halobacillus</taxon>
    </lineage>
</organism>
<keyword evidence="2" id="KW-1185">Reference proteome</keyword>